<organism evidence="2 3">
    <name type="scientific">Alteromonas marina</name>
    <dbReference type="NCBI Taxonomy" id="203795"/>
    <lineage>
        <taxon>Bacteria</taxon>
        <taxon>Pseudomonadati</taxon>
        <taxon>Pseudomonadota</taxon>
        <taxon>Gammaproteobacteria</taxon>
        <taxon>Alteromonadales</taxon>
        <taxon>Alteromonadaceae</taxon>
        <taxon>Alteromonas/Salinimonas group</taxon>
        <taxon>Alteromonas</taxon>
    </lineage>
</organism>
<gene>
    <name evidence="2" type="ORF">RJ41_15070</name>
</gene>
<protein>
    <submittedName>
        <fullName evidence="2">Uncharacterized protein</fullName>
    </submittedName>
</protein>
<evidence type="ECO:0000313" key="3">
    <source>
        <dbReference type="Proteomes" id="UP000031197"/>
    </source>
</evidence>
<keyword evidence="3" id="KW-1185">Reference proteome</keyword>
<dbReference type="Proteomes" id="UP000031197">
    <property type="component" value="Unassembled WGS sequence"/>
</dbReference>
<dbReference type="AlphaFoldDB" id="A0A0B3Y0Z1"/>
<keyword evidence="1" id="KW-1133">Transmembrane helix</keyword>
<dbReference type="OrthoDB" id="9919663at2"/>
<dbReference type="EMBL" id="JWLW01000062">
    <property type="protein sequence ID" value="KHT45476.1"/>
    <property type="molecule type" value="Genomic_DNA"/>
</dbReference>
<feature type="transmembrane region" description="Helical" evidence="1">
    <location>
        <begin position="7"/>
        <end position="26"/>
    </location>
</feature>
<keyword evidence="1" id="KW-0812">Transmembrane</keyword>
<comment type="caution">
    <text evidence="2">The sequence shown here is derived from an EMBL/GenBank/DDBJ whole genome shotgun (WGS) entry which is preliminary data.</text>
</comment>
<evidence type="ECO:0000256" key="1">
    <source>
        <dbReference type="SAM" id="Phobius"/>
    </source>
</evidence>
<accession>A0A0B3Y0Z1</accession>
<proteinExistence type="predicted"/>
<evidence type="ECO:0000313" key="2">
    <source>
        <dbReference type="EMBL" id="KHT45476.1"/>
    </source>
</evidence>
<dbReference type="RefSeq" id="WP_039222590.1">
    <property type="nucleotide sequence ID" value="NZ_JWLW01000062.1"/>
</dbReference>
<reference evidence="2 3" key="1">
    <citation type="submission" date="2014-12" db="EMBL/GenBank/DDBJ databases">
        <title>Genome sequencing of Alteromonas marina AD001.</title>
        <authorList>
            <person name="Adrian T.G.S."/>
            <person name="Chan K.G."/>
        </authorList>
    </citation>
    <scope>NUCLEOTIDE SEQUENCE [LARGE SCALE GENOMIC DNA]</scope>
    <source>
        <strain evidence="2 3">AD001</strain>
    </source>
</reference>
<name>A0A0B3Y0Z1_9ALTE</name>
<keyword evidence="1" id="KW-0472">Membrane</keyword>
<sequence length="143" mass="15841">MKTKKSSVIVLSVGVVAIAVLGYLFLSEKSDRSENPKSLTVNELLDEQIKDQEKDSNIVDVTVESPDYRPKVAKKNARDRTETNNANVDEALQESEEKLAAAILSFNDVLDDPTAQKEIIEQNKEAGEVKKKAILQKLKNGDL</sequence>